<dbReference type="Gene3D" id="1.20.5.1930">
    <property type="match status" value="1"/>
</dbReference>
<dbReference type="EMBL" id="BAGZ01000005">
    <property type="protein sequence ID" value="GAB77701.1"/>
    <property type="molecule type" value="Genomic_DNA"/>
</dbReference>
<feature type="transmembrane region" description="Helical" evidence="9">
    <location>
        <begin position="16"/>
        <end position="35"/>
    </location>
</feature>
<evidence type="ECO:0000256" key="4">
    <source>
        <dbReference type="ARBA" id="ARBA00022679"/>
    </source>
</evidence>
<keyword evidence="8" id="KW-0902">Two-component regulatory system</keyword>
<dbReference type="Gene3D" id="3.30.565.10">
    <property type="entry name" value="Histidine kinase-like ATPase, C-terminal domain"/>
    <property type="match status" value="1"/>
</dbReference>
<dbReference type="PANTHER" id="PTHR24421">
    <property type="entry name" value="NITRATE/NITRITE SENSOR PROTEIN NARX-RELATED"/>
    <property type="match status" value="1"/>
</dbReference>
<comment type="catalytic activity">
    <reaction evidence="1">
        <text>ATP + protein L-histidine = ADP + protein N-phospho-L-histidine.</text>
        <dbReference type="EC" id="2.7.13.3"/>
    </reaction>
</comment>
<accession>K6UM08</accession>
<evidence type="ECO:0000313" key="12">
    <source>
        <dbReference type="Proteomes" id="UP000008495"/>
    </source>
</evidence>
<feature type="transmembrane region" description="Helical" evidence="9">
    <location>
        <begin position="129"/>
        <end position="151"/>
    </location>
</feature>
<dbReference type="GO" id="GO:0000155">
    <property type="term" value="F:phosphorelay sensor kinase activity"/>
    <property type="evidence" value="ECO:0007669"/>
    <property type="project" value="InterPro"/>
</dbReference>
<keyword evidence="6 11" id="KW-0418">Kinase</keyword>
<evidence type="ECO:0000256" key="2">
    <source>
        <dbReference type="ARBA" id="ARBA00012438"/>
    </source>
</evidence>
<keyword evidence="4" id="KW-0808">Transferase</keyword>
<name>K6UM08_9MICO</name>
<evidence type="ECO:0000259" key="10">
    <source>
        <dbReference type="Pfam" id="PF07730"/>
    </source>
</evidence>
<dbReference type="OrthoDB" id="227596at2"/>
<evidence type="ECO:0000256" key="9">
    <source>
        <dbReference type="SAM" id="Phobius"/>
    </source>
</evidence>
<evidence type="ECO:0000256" key="8">
    <source>
        <dbReference type="ARBA" id="ARBA00023012"/>
    </source>
</evidence>
<evidence type="ECO:0000256" key="1">
    <source>
        <dbReference type="ARBA" id="ARBA00000085"/>
    </source>
</evidence>
<dbReference type="GO" id="GO:0046983">
    <property type="term" value="F:protein dimerization activity"/>
    <property type="evidence" value="ECO:0007669"/>
    <property type="project" value="InterPro"/>
</dbReference>
<protein>
    <recommendedName>
        <fullName evidence="2">histidine kinase</fullName>
        <ecNumber evidence="2">2.7.13.3</ecNumber>
    </recommendedName>
</protein>
<keyword evidence="9" id="KW-0812">Transmembrane</keyword>
<sequence length="397" mass="43157">MTPQDDEVGSSAPMTLAHHACLVVLVLALLGALWWEVTAPAGTRPGSSMGDLGWVAFLALPLRRHWPVATGSLTTVLSTFSLPAVVPRVITTGAIGARRQWWQVITILLAQACALLLQFFWQVDESDLHIWRVVAAGQIMLTVIVLAIGAYRGARRELMASLVARAETAEREQEARVAQARSAERAAIAREMHDTLAHRISLVAMHAGVLSYRTDLNPEQIKDSAGLIQENAHSALTELRDILGVLRATDPLSGSLLPERPQPTMDDLPQLLDDLRAAGLDITLYDHRATPDGLPAATGRHAYRIIQECCTNSRKHASEEPVSVVLGGRPGEQLIIEVSNPLPSSHTGQSTPGSGVGLIGLTERAHLAGGSLDHMRTRDRRYRVRARLPWPSEKEAK</sequence>
<feature type="transmembrane region" description="Helical" evidence="9">
    <location>
        <begin position="101"/>
        <end position="123"/>
    </location>
</feature>
<dbReference type="GO" id="GO:0016020">
    <property type="term" value="C:membrane"/>
    <property type="evidence" value="ECO:0007669"/>
    <property type="project" value="InterPro"/>
</dbReference>
<keyword evidence="9" id="KW-1133">Transmembrane helix</keyword>
<feature type="domain" description="Signal transduction histidine kinase subgroup 3 dimerisation and phosphoacceptor" evidence="10">
    <location>
        <begin position="184"/>
        <end position="249"/>
    </location>
</feature>
<dbReference type="CDD" id="cd16917">
    <property type="entry name" value="HATPase_UhpB-NarQ-NarX-like"/>
    <property type="match status" value="1"/>
</dbReference>
<proteinExistence type="predicted"/>
<gene>
    <name evidence="11" type="ORF">AUCHE_05_06160</name>
</gene>
<dbReference type="Proteomes" id="UP000008495">
    <property type="component" value="Unassembled WGS sequence"/>
</dbReference>
<keyword evidence="9" id="KW-0472">Membrane</keyword>
<dbReference type="EC" id="2.7.13.3" evidence="2"/>
<dbReference type="GO" id="GO:0005524">
    <property type="term" value="F:ATP binding"/>
    <property type="evidence" value="ECO:0007669"/>
    <property type="project" value="UniProtKB-KW"/>
</dbReference>
<dbReference type="InterPro" id="IPR011712">
    <property type="entry name" value="Sig_transdc_His_kin_sub3_dim/P"/>
</dbReference>
<dbReference type="SUPFAM" id="SSF55874">
    <property type="entry name" value="ATPase domain of HSP90 chaperone/DNA topoisomerase II/histidine kinase"/>
    <property type="match status" value="1"/>
</dbReference>
<evidence type="ECO:0000256" key="3">
    <source>
        <dbReference type="ARBA" id="ARBA00022553"/>
    </source>
</evidence>
<evidence type="ECO:0000256" key="6">
    <source>
        <dbReference type="ARBA" id="ARBA00022777"/>
    </source>
</evidence>
<dbReference type="STRING" id="100225.SAMN05421595_1539"/>
<dbReference type="PANTHER" id="PTHR24421:SF10">
    <property type="entry name" value="NITRATE_NITRITE SENSOR PROTEIN NARQ"/>
    <property type="match status" value="1"/>
</dbReference>
<evidence type="ECO:0000313" key="11">
    <source>
        <dbReference type="EMBL" id="GAB77701.1"/>
    </source>
</evidence>
<comment type="caution">
    <text evidence="11">The sequence shown here is derived from an EMBL/GenBank/DDBJ whole genome shotgun (WGS) entry which is preliminary data.</text>
</comment>
<dbReference type="AlphaFoldDB" id="K6UM08"/>
<dbReference type="RefSeq" id="WP_006502453.1">
    <property type="nucleotide sequence ID" value="NZ_BAGZ01000005.1"/>
</dbReference>
<evidence type="ECO:0000256" key="7">
    <source>
        <dbReference type="ARBA" id="ARBA00022840"/>
    </source>
</evidence>
<keyword evidence="12" id="KW-1185">Reference proteome</keyword>
<dbReference type="InterPro" id="IPR036890">
    <property type="entry name" value="HATPase_C_sf"/>
</dbReference>
<organism evidence="11 12">
    <name type="scientific">Austwickia chelonae NBRC 105200</name>
    <dbReference type="NCBI Taxonomy" id="1184607"/>
    <lineage>
        <taxon>Bacteria</taxon>
        <taxon>Bacillati</taxon>
        <taxon>Actinomycetota</taxon>
        <taxon>Actinomycetes</taxon>
        <taxon>Micrococcales</taxon>
        <taxon>Dermatophilaceae</taxon>
        <taxon>Austwickia</taxon>
    </lineage>
</organism>
<dbReference type="InterPro" id="IPR050482">
    <property type="entry name" value="Sensor_HK_TwoCompSys"/>
</dbReference>
<keyword evidence="3" id="KW-0597">Phosphoprotein</keyword>
<reference evidence="11 12" key="1">
    <citation type="submission" date="2012-08" db="EMBL/GenBank/DDBJ databases">
        <title>Whole genome shotgun sequence of Austwickia chelonae NBRC 105200.</title>
        <authorList>
            <person name="Yoshida I."/>
            <person name="Hosoyama A."/>
            <person name="Tsuchikane K."/>
            <person name="Katsumata H."/>
            <person name="Ando Y."/>
            <person name="Ohji S."/>
            <person name="Hamada M."/>
            <person name="Tamura T."/>
            <person name="Yamazoe A."/>
            <person name="Yamazaki S."/>
            <person name="Fujita N."/>
        </authorList>
    </citation>
    <scope>NUCLEOTIDE SEQUENCE [LARGE SCALE GENOMIC DNA]</scope>
    <source>
        <strain evidence="11 12">NBRC 105200</strain>
    </source>
</reference>
<evidence type="ECO:0000256" key="5">
    <source>
        <dbReference type="ARBA" id="ARBA00022741"/>
    </source>
</evidence>
<dbReference type="Pfam" id="PF07730">
    <property type="entry name" value="HisKA_3"/>
    <property type="match status" value="1"/>
</dbReference>
<keyword evidence="7" id="KW-0067">ATP-binding</keyword>
<dbReference type="eggNOG" id="COG4585">
    <property type="taxonomic scope" value="Bacteria"/>
</dbReference>
<keyword evidence="5" id="KW-0547">Nucleotide-binding</keyword>